<dbReference type="Gene3D" id="2.10.109.10">
    <property type="entry name" value="Umud Fragment, subunit A"/>
    <property type="match status" value="1"/>
</dbReference>
<dbReference type="EMBL" id="VITK01000012">
    <property type="protein sequence ID" value="TWA92086.1"/>
    <property type="molecule type" value="Genomic_DNA"/>
</dbReference>
<dbReference type="InterPro" id="IPR019533">
    <property type="entry name" value="Peptidase_S26"/>
</dbReference>
<evidence type="ECO:0000259" key="1">
    <source>
        <dbReference type="Pfam" id="PF10502"/>
    </source>
</evidence>
<dbReference type="SUPFAM" id="SSF51306">
    <property type="entry name" value="LexA/Signal peptidase"/>
    <property type="match status" value="1"/>
</dbReference>
<dbReference type="GO" id="GO:0006465">
    <property type="term" value="P:signal peptide processing"/>
    <property type="evidence" value="ECO:0007669"/>
    <property type="project" value="InterPro"/>
</dbReference>
<sequence length="269" mass="29349">MSLEQFCPASTFYAPRHHGSDIQLSPGSCPAERACCDCPDGRKSSARCNWSTRWRHLASILLMLRRITGIMFTTVSLSAKTRGPTLRRAIRRGSAVESEGSDGPADDYFGDLRIGALASRSGTEAVPCYIWNASESVPIGLYRLQPTQGLTVAELVAVRPPEPLSSFLDLNGYLPTGVPMLKRVLALPGQTVCRNGFALSVDNIEMGLARERDTRGRPLPVWRGCRLIAPDEVFLMNRQSAGSLDGRYFGPLPASAVIGEALPVWTERD</sequence>
<proteinExistence type="predicted"/>
<dbReference type="Pfam" id="PF10502">
    <property type="entry name" value="Peptidase_S26"/>
    <property type="match status" value="1"/>
</dbReference>
<reference evidence="2 3" key="1">
    <citation type="submission" date="2019-06" db="EMBL/GenBank/DDBJ databases">
        <title>Genomic Encyclopedia of Type Strains, Phase IV (KMG-V): Genome sequencing to study the core and pangenomes of soil and plant-associated prokaryotes.</title>
        <authorList>
            <person name="Whitman W."/>
        </authorList>
    </citation>
    <scope>NUCLEOTIDE SEQUENCE [LARGE SCALE GENOMIC DNA]</scope>
    <source>
        <strain evidence="2 3">BR 510</strain>
    </source>
</reference>
<gene>
    <name evidence="2" type="ORF">FBZ96_11292</name>
</gene>
<dbReference type="GO" id="GO:0004252">
    <property type="term" value="F:serine-type endopeptidase activity"/>
    <property type="evidence" value="ECO:0007669"/>
    <property type="project" value="InterPro"/>
</dbReference>
<dbReference type="AlphaFoldDB" id="A0A560D4P7"/>
<comment type="caution">
    <text evidence="2">The sequence shown here is derived from an EMBL/GenBank/DDBJ whole genome shotgun (WGS) entry which is preliminary data.</text>
</comment>
<evidence type="ECO:0000313" key="3">
    <source>
        <dbReference type="Proteomes" id="UP000319949"/>
    </source>
</evidence>
<dbReference type="STRING" id="1803665.GCA_001641335_05591"/>
<evidence type="ECO:0000313" key="2">
    <source>
        <dbReference type="EMBL" id="TWA92086.1"/>
    </source>
</evidence>
<accession>A0A560D4P7</accession>
<dbReference type="Proteomes" id="UP000319949">
    <property type="component" value="Unassembled WGS sequence"/>
</dbReference>
<dbReference type="InterPro" id="IPR036286">
    <property type="entry name" value="LexA/Signal_pep-like_sf"/>
</dbReference>
<name>A0A560D4P7_9BRAD</name>
<keyword evidence="3" id="KW-1185">Reference proteome</keyword>
<feature type="domain" description="Peptidase S26" evidence="1">
    <location>
        <begin position="127"/>
        <end position="265"/>
    </location>
</feature>
<protein>
    <submittedName>
        <fullName evidence="2">Conjugative transfer signal peptidase TraF</fullName>
    </submittedName>
</protein>
<organism evidence="2 3">
    <name type="scientific">Bradyrhizobium stylosanthis</name>
    <dbReference type="NCBI Taxonomy" id="1803665"/>
    <lineage>
        <taxon>Bacteria</taxon>
        <taxon>Pseudomonadati</taxon>
        <taxon>Pseudomonadota</taxon>
        <taxon>Alphaproteobacteria</taxon>
        <taxon>Hyphomicrobiales</taxon>
        <taxon>Nitrobacteraceae</taxon>
        <taxon>Bradyrhizobium</taxon>
    </lineage>
</organism>